<comment type="caution">
    <text evidence="2">The sequence shown here is derived from an EMBL/GenBank/DDBJ whole genome shotgun (WGS) entry which is preliminary data.</text>
</comment>
<reference evidence="2" key="1">
    <citation type="submission" date="2021-01" db="EMBL/GenBank/DDBJ databases">
        <authorList>
            <person name="Zahm M."/>
            <person name="Roques C."/>
            <person name="Cabau C."/>
            <person name="Klopp C."/>
            <person name="Donnadieu C."/>
            <person name="Jouanno E."/>
            <person name="Lampietro C."/>
            <person name="Louis A."/>
            <person name="Herpin A."/>
            <person name="Echchiki A."/>
            <person name="Berthelot C."/>
            <person name="Parey E."/>
            <person name="Roest-Crollius H."/>
            <person name="Braasch I."/>
            <person name="Postlethwait J."/>
            <person name="Bobe J."/>
            <person name="Montfort J."/>
            <person name="Bouchez O."/>
            <person name="Begum T."/>
            <person name="Mejri S."/>
            <person name="Adams A."/>
            <person name="Chen W.-J."/>
            <person name="Guiguen Y."/>
        </authorList>
    </citation>
    <scope>NUCLEOTIDE SEQUENCE</scope>
    <source>
        <strain evidence="2">YG-15Mar2019-1</strain>
        <tissue evidence="2">Brain</tissue>
    </source>
</reference>
<dbReference type="Proteomes" id="UP001046870">
    <property type="component" value="Chromosome 23"/>
</dbReference>
<feature type="transmembrane region" description="Helical" evidence="1">
    <location>
        <begin position="68"/>
        <end position="92"/>
    </location>
</feature>
<keyword evidence="1" id="KW-0472">Membrane</keyword>
<organism evidence="2 3">
    <name type="scientific">Megalops atlanticus</name>
    <name type="common">Tarpon</name>
    <name type="synonym">Clupea gigantea</name>
    <dbReference type="NCBI Taxonomy" id="7932"/>
    <lineage>
        <taxon>Eukaryota</taxon>
        <taxon>Metazoa</taxon>
        <taxon>Chordata</taxon>
        <taxon>Craniata</taxon>
        <taxon>Vertebrata</taxon>
        <taxon>Euteleostomi</taxon>
        <taxon>Actinopterygii</taxon>
        <taxon>Neopterygii</taxon>
        <taxon>Teleostei</taxon>
        <taxon>Elopiformes</taxon>
        <taxon>Megalopidae</taxon>
        <taxon>Megalops</taxon>
    </lineage>
</organism>
<keyword evidence="1" id="KW-1133">Transmembrane helix</keyword>
<keyword evidence="1" id="KW-0812">Transmembrane</keyword>
<evidence type="ECO:0000313" key="3">
    <source>
        <dbReference type="Proteomes" id="UP001046870"/>
    </source>
</evidence>
<feature type="transmembrane region" description="Helical" evidence="1">
    <location>
        <begin position="40"/>
        <end position="61"/>
    </location>
</feature>
<evidence type="ECO:0000256" key="1">
    <source>
        <dbReference type="SAM" id="Phobius"/>
    </source>
</evidence>
<dbReference type="EMBL" id="JAFDVH010000023">
    <property type="protein sequence ID" value="KAG7456122.1"/>
    <property type="molecule type" value="Genomic_DNA"/>
</dbReference>
<name>A0A9D3T108_MEGAT</name>
<proteinExistence type="predicted"/>
<dbReference type="AlphaFoldDB" id="A0A9D3T108"/>
<evidence type="ECO:0000313" key="2">
    <source>
        <dbReference type="EMBL" id="KAG7456122.1"/>
    </source>
</evidence>
<accession>A0A9D3T108</accession>
<gene>
    <name evidence="2" type="ORF">MATL_G00248460</name>
</gene>
<protein>
    <submittedName>
        <fullName evidence="2">Uncharacterized protein</fullName>
    </submittedName>
</protein>
<sequence>MAQINPCLKWSFISCNVICMTAGLIMYACGYLGLFRSNTANMSLYALAVALVSSVGVFGACKEKKWALILYFFGAFLEFIFCLWTSCLMLTASSKRVQIPLNEEETGFLKNTTFHTDVWVYKETCSLQSSKMNLVFCINLGIIFGLAFSLLILMIMSMVLLCQMRRKSVAIPVTSNEDPNPPTYSQLSMAGD</sequence>
<feature type="transmembrane region" description="Helical" evidence="1">
    <location>
        <begin position="138"/>
        <end position="161"/>
    </location>
</feature>
<feature type="transmembrane region" description="Helical" evidence="1">
    <location>
        <begin position="12"/>
        <end position="34"/>
    </location>
</feature>
<keyword evidence="3" id="KW-1185">Reference proteome</keyword>